<keyword evidence="2 4" id="KW-0548">Nucleotidyltransferase</keyword>
<keyword evidence="1 4" id="KW-0808">Transferase</keyword>
<dbReference type="Proteomes" id="UP000552864">
    <property type="component" value="Unassembled WGS sequence"/>
</dbReference>
<dbReference type="InterPro" id="IPR004528">
    <property type="entry name" value="KdsB"/>
</dbReference>
<dbReference type="GO" id="GO:0005829">
    <property type="term" value="C:cytosol"/>
    <property type="evidence" value="ECO:0007669"/>
    <property type="project" value="TreeGrafter"/>
</dbReference>
<dbReference type="SUPFAM" id="SSF53448">
    <property type="entry name" value="Nucleotide-diphospho-sugar transferases"/>
    <property type="match status" value="1"/>
</dbReference>
<dbReference type="PANTHER" id="PTHR42866:SF2">
    <property type="entry name" value="3-DEOXY-MANNO-OCTULOSONATE CYTIDYLYLTRANSFERASE, MITOCHONDRIAL"/>
    <property type="match status" value="1"/>
</dbReference>
<dbReference type="InterPro" id="IPR029044">
    <property type="entry name" value="Nucleotide-diphossugar_trans"/>
</dbReference>
<accession>A0A847SHU2</accession>
<dbReference type="InterPro" id="IPR003329">
    <property type="entry name" value="Cytidylyl_trans"/>
</dbReference>
<name>A0A847SHU2_9BACT</name>
<dbReference type="AlphaFoldDB" id="A0A847SHU2"/>
<organism evidence="4 5">
    <name type="scientific">Chitinophaga eiseniae</name>
    <dbReference type="NCBI Taxonomy" id="634771"/>
    <lineage>
        <taxon>Bacteria</taxon>
        <taxon>Pseudomonadati</taxon>
        <taxon>Bacteroidota</taxon>
        <taxon>Chitinophagia</taxon>
        <taxon>Chitinophagales</taxon>
        <taxon>Chitinophagaceae</taxon>
        <taxon>Chitinophaga</taxon>
    </lineage>
</organism>
<protein>
    <submittedName>
        <fullName evidence="4">3-deoxy-manno-octulosonate cytidylyltransferase</fullName>
    </submittedName>
</protein>
<dbReference type="CDD" id="cd02517">
    <property type="entry name" value="CMP-KDO-Synthetase"/>
    <property type="match status" value="1"/>
</dbReference>
<dbReference type="PANTHER" id="PTHR42866">
    <property type="entry name" value="3-DEOXY-MANNO-OCTULOSONATE CYTIDYLYLTRANSFERASE"/>
    <property type="match status" value="1"/>
</dbReference>
<dbReference type="GO" id="GO:0008690">
    <property type="term" value="F:3-deoxy-manno-octulosonate cytidylyltransferase activity"/>
    <property type="evidence" value="ECO:0007669"/>
    <property type="project" value="InterPro"/>
</dbReference>
<comment type="caution">
    <text evidence="4">The sequence shown here is derived from an EMBL/GenBank/DDBJ whole genome shotgun (WGS) entry which is preliminary data.</text>
</comment>
<dbReference type="Pfam" id="PF02348">
    <property type="entry name" value="CTP_transf_3"/>
    <property type="match status" value="1"/>
</dbReference>
<keyword evidence="5" id="KW-1185">Reference proteome</keyword>
<evidence type="ECO:0000256" key="2">
    <source>
        <dbReference type="ARBA" id="ARBA00022695"/>
    </source>
</evidence>
<evidence type="ECO:0000256" key="3">
    <source>
        <dbReference type="ARBA" id="ARBA00022985"/>
    </source>
</evidence>
<dbReference type="RefSeq" id="WP_168737991.1">
    <property type="nucleotide sequence ID" value="NZ_JABAHZ010000002.1"/>
</dbReference>
<evidence type="ECO:0000313" key="5">
    <source>
        <dbReference type="Proteomes" id="UP000552864"/>
    </source>
</evidence>
<evidence type="ECO:0000313" key="4">
    <source>
        <dbReference type="EMBL" id="NLR78595.1"/>
    </source>
</evidence>
<dbReference type="GO" id="GO:0009103">
    <property type="term" value="P:lipopolysaccharide biosynthetic process"/>
    <property type="evidence" value="ECO:0007669"/>
    <property type="project" value="UniProtKB-KW"/>
</dbReference>
<gene>
    <name evidence="4" type="ORF">HGH91_08170</name>
</gene>
<dbReference type="NCBIfam" id="NF003952">
    <property type="entry name" value="PRK05450.1-5"/>
    <property type="match status" value="1"/>
</dbReference>
<sequence length="245" mass="27133">MKVVAVIPARYKSSRFPGKPLVKISGVPMIIRVAERTSLAVGKENVVIGTENEEIKRVCEAYGYKALITSDSCLTGTDRVWEIAQQLEADVYVNVQGDEPIVDPADIHHVINEVPQSPGYVINGMKSLSADEDPANINIPKVLTNSKGELIYMSRLPIPGVKNIGVTTPVFKKQVCIYAFSFDALKAFGTQEKKGNAEFYEDIEILRFLELGIPVKMVEMKSPSIAVDIPEDVSRVELWLKKNQL</sequence>
<proteinExistence type="predicted"/>
<dbReference type="EMBL" id="JABAHZ010000002">
    <property type="protein sequence ID" value="NLR78595.1"/>
    <property type="molecule type" value="Genomic_DNA"/>
</dbReference>
<reference evidence="4 5" key="1">
    <citation type="submission" date="2020-04" db="EMBL/GenBank/DDBJ databases">
        <authorList>
            <person name="Yin C."/>
        </authorList>
    </citation>
    <scope>NUCLEOTIDE SEQUENCE [LARGE SCALE GENOMIC DNA]</scope>
    <source>
        <strain evidence="4 5">Ak56</strain>
    </source>
</reference>
<dbReference type="Gene3D" id="3.90.550.10">
    <property type="entry name" value="Spore Coat Polysaccharide Biosynthesis Protein SpsA, Chain A"/>
    <property type="match status" value="1"/>
</dbReference>
<evidence type="ECO:0000256" key="1">
    <source>
        <dbReference type="ARBA" id="ARBA00022679"/>
    </source>
</evidence>
<keyword evidence="3" id="KW-0448">Lipopolysaccharide biosynthesis</keyword>
<dbReference type="NCBIfam" id="NF009905">
    <property type="entry name" value="PRK13368.1"/>
    <property type="match status" value="1"/>
</dbReference>